<dbReference type="Pfam" id="PF07798">
    <property type="entry name" value="CCDC90-like"/>
    <property type="match status" value="1"/>
</dbReference>
<evidence type="ECO:0000256" key="3">
    <source>
        <dbReference type="ARBA" id="ARBA00022692"/>
    </source>
</evidence>
<dbReference type="GO" id="GO:0005739">
    <property type="term" value="C:mitochondrion"/>
    <property type="evidence" value="ECO:0007669"/>
    <property type="project" value="UniProtKB-SubCell"/>
</dbReference>
<dbReference type="EMBL" id="JAAIUW010000002">
    <property type="protein sequence ID" value="KAF7841039.1"/>
    <property type="molecule type" value="Genomic_DNA"/>
</dbReference>
<keyword evidence="4" id="KW-1133">Transmembrane helix</keyword>
<comment type="caution">
    <text evidence="8">The sequence shown here is derived from an EMBL/GenBank/DDBJ whole genome shotgun (WGS) entry which is preliminary data.</text>
</comment>
<evidence type="ECO:0000256" key="2">
    <source>
        <dbReference type="ARBA" id="ARBA00004370"/>
    </source>
</evidence>
<dbReference type="GO" id="GO:0016020">
    <property type="term" value="C:membrane"/>
    <property type="evidence" value="ECO:0007669"/>
    <property type="project" value="UniProtKB-SubCell"/>
</dbReference>
<dbReference type="AlphaFoldDB" id="A0A834XBE2"/>
<evidence type="ECO:0000256" key="7">
    <source>
        <dbReference type="ARBA" id="ARBA00023136"/>
    </source>
</evidence>
<organism evidence="8 9">
    <name type="scientific">Senna tora</name>
    <dbReference type="NCBI Taxonomy" id="362788"/>
    <lineage>
        <taxon>Eukaryota</taxon>
        <taxon>Viridiplantae</taxon>
        <taxon>Streptophyta</taxon>
        <taxon>Embryophyta</taxon>
        <taxon>Tracheophyta</taxon>
        <taxon>Spermatophyta</taxon>
        <taxon>Magnoliopsida</taxon>
        <taxon>eudicotyledons</taxon>
        <taxon>Gunneridae</taxon>
        <taxon>Pentapetalae</taxon>
        <taxon>rosids</taxon>
        <taxon>fabids</taxon>
        <taxon>Fabales</taxon>
        <taxon>Fabaceae</taxon>
        <taxon>Caesalpinioideae</taxon>
        <taxon>Cassia clade</taxon>
        <taxon>Senna</taxon>
    </lineage>
</organism>
<keyword evidence="6" id="KW-0496">Mitochondrion</keyword>
<reference evidence="8" key="1">
    <citation type="submission" date="2020-09" db="EMBL/GenBank/DDBJ databases">
        <title>Genome-Enabled Discovery of Anthraquinone Biosynthesis in Senna tora.</title>
        <authorList>
            <person name="Kang S.-H."/>
            <person name="Pandey R.P."/>
            <person name="Lee C.-M."/>
            <person name="Sim J.-S."/>
            <person name="Jeong J.-T."/>
            <person name="Choi B.-S."/>
            <person name="Jung M."/>
            <person name="Ginzburg D."/>
            <person name="Zhao K."/>
            <person name="Won S.Y."/>
            <person name="Oh T.-J."/>
            <person name="Yu Y."/>
            <person name="Kim N.-H."/>
            <person name="Lee O.R."/>
            <person name="Lee T.-H."/>
            <person name="Bashyal P."/>
            <person name="Kim T.-S."/>
            <person name="Lee W.-H."/>
            <person name="Kawkins C."/>
            <person name="Kim C.-K."/>
            <person name="Kim J.S."/>
            <person name="Ahn B.O."/>
            <person name="Rhee S.Y."/>
            <person name="Sohng J.K."/>
        </authorList>
    </citation>
    <scope>NUCLEOTIDE SEQUENCE</scope>
    <source>
        <tissue evidence="8">Leaf</tissue>
    </source>
</reference>
<evidence type="ECO:0000313" key="8">
    <source>
        <dbReference type="EMBL" id="KAF7841039.1"/>
    </source>
</evidence>
<dbReference type="PANTHER" id="PTHR14360:SF1">
    <property type="entry name" value="PROTEIN FMP32, MITOCHONDRIAL"/>
    <property type="match status" value="1"/>
</dbReference>
<keyword evidence="5" id="KW-0175">Coiled coil</keyword>
<keyword evidence="3" id="KW-0812">Transmembrane</keyword>
<dbReference type="InterPro" id="IPR024461">
    <property type="entry name" value="CCDC90-like"/>
</dbReference>
<proteinExistence type="predicted"/>
<dbReference type="Proteomes" id="UP000634136">
    <property type="component" value="Unassembled WGS sequence"/>
</dbReference>
<protein>
    <submittedName>
        <fullName evidence="8">Protein FMP32, mitochondrial-like</fullName>
    </submittedName>
</protein>
<dbReference type="PANTHER" id="PTHR14360">
    <property type="entry name" value="PROTEIN FMP32, MITOCHONDRIAL"/>
    <property type="match status" value="1"/>
</dbReference>
<evidence type="ECO:0000256" key="5">
    <source>
        <dbReference type="ARBA" id="ARBA00023054"/>
    </source>
</evidence>
<gene>
    <name evidence="8" type="ORF">G2W53_003337</name>
</gene>
<comment type="subcellular location">
    <subcellularLocation>
        <location evidence="2">Membrane</location>
    </subcellularLocation>
    <subcellularLocation>
        <location evidence="1">Mitochondrion</location>
    </subcellularLocation>
</comment>
<name>A0A834XBE2_9FABA</name>
<keyword evidence="7" id="KW-0472">Membrane</keyword>
<evidence type="ECO:0000256" key="6">
    <source>
        <dbReference type="ARBA" id="ARBA00023128"/>
    </source>
</evidence>
<accession>A0A834XBE2</accession>
<evidence type="ECO:0000256" key="1">
    <source>
        <dbReference type="ARBA" id="ARBA00004173"/>
    </source>
</evidence>
<dbReference type="Gene3D" id="1.20.5.340">
    <property type="match status" value="1"/>
</dbReference>
<evidence type="ECO:0000313" key="9">
    <source>
        <dbReference type="Proteomes" id="UP000634136"/>
    </source>
</evidence>
<sequence length="98" mass="10807">MALYKRVLRVANELVSSLPSNRKYIRQVSQGLNSNGKQPFLVDTLALVRGLEAHGLPPKQAEAITSAITGVLRDSLEIVSQSFVSKAEMQKARTFPRL</sequence>
<dbReference type="OrthoDB" id="889336at2759"/>
<keyword evidence="9" id="KW-1185">Reference proteome</keyword>
<evidence type="ECO:0000256" key="4">
    <source>
        <dbReference type="ARBA" id="ARBA00022989"/>
    </source>
</evidence>